<dbReference type="Pfam" id="PF03830">
    <property type="entry name" value="PTSIIB_sorb"/>
    <property type="match status" value="1"/>
</dbReference>
<keyword evidence="6" id="KW-0598">Phosphotransferase system</keyword>
<evidence type="ECO:0000313" key="10">
    <source>
        <dbReference type="Proteomes" id="UP000033612"/>
    </source>
</evidence>
<evidence type="ECO:0000259" key="8">
    <source>
        <dbReference type="PROSITE" id="PS51101"/>
    </source>
</evidence>
<dbReference type="GO" id="GO:0009401">
    <property type="term" value="P:phosphoenolpyruvate-dependent sugar phosphotransferase system"/>
    <property type="evidence" value="ECO:0007669"/>
    <property type="project" value="UniProtKB-KW"/>
</dbReference>
<name>A0A0F4LGC1_9LACO</name>
<evidence type="ECO:0000256" key="6">
    <source>
        <dbReference type="ARBA" id="ARBA00022683"/>
    </source>
</evidence>
<dbReference type="AlphaFoldDB" id="A0A0F4LGC1"/>
<dbReference type="Proteomes" id="UP000033612">
    <property type="component" value="Unassembled WGS sequence"/>
</dbReference>
<keyword evidence="7" id="KW-0418">Kinase</keyword>
<evidence type="ECO:0000256" key="7">
    <source>
        <dbReference type="ARBA" id="ARBA00022777"/>
    </source>
</evidence>
<dbReference type="RefSeq" id="WP_046332508.1">
    <property type="nucleotide sequence ID" value="NZ_JBHTBO010000001.1"/>
</dbReference>
<sequence length="162" mass="17951">MTESMEGIIHVRIDDRMIHGQVATQWSGRLNATRIMVINDSIVNDAMRKTVVRLAAPANVSTSILSRQKALTNIKNGKYKGQRVLLICVSPVDVNYLIDNGLPIKSVNVGNLAQRDGTERIRPSVNVTPEEKEAFKKLIGRGVEVTVIPTPQSPTVYLKDYI</sequence>
<dbReference type="GO" id="GO:0005737">
    <property type="term" value="C:cytoplasm"/>
    <property type="evidence" value="ECO:0007669"/>
    <property type="project" value="UniProtKB-SubCell"/>
</dbReference>
<dbReference type="GO" id="GO:0016301">
    <property type="term" value="F:kinase activity"/>
    <property type="evidence" value="ECO:0007669"/>
    <property type="project" value="UniProtKB-KW"/>
</dbReference>
<organism evidence="9 10">
    <name type="scientific">Lactobacillus kimbladii</name>
    <dbReference type="NCBI Taxonomy" id="1218506"/>
    <lineage>
        <taxon>Bacteria</taxon>
        <taxon>Bacillati</taxon>
        <taxon>Bacillota</taxon>
        <taxon>Bacilli</taxon>
        <taxon>Lactobacillales</taxon>
        <taxon>Lactobacillaceae</taxon>
        <taxon>Lactobacillus</taxon>
    </lineage>
</organism>
<gene>
    <name evidence="9" type="ORF">JF75_15130</name>
</gene>
<keyword evidence="4" id="KW-0762">Sugar transport</keyword>
<evidence type="ECO:0000256" key="5">
    <source>
        <dbReference type="ARBA" id="ARBA00022679"/>
    </source>
</evidence>
<comment type="caution">
    <text evidence="9">The sequence shown here is derived from an EMBL/GenBank/DDBJ whole genome shotgun (WGS) entry which is preliminary data.</text>
</comment>
<dbReference type="PROSITE" id="PS51101">
    <property type="entry name" value="PTS_EIIB_TYPE_4"/>
    <property type="match status" value="1"/>
</dbReference>
<dbReference type="OrthoDB" id="9788818at2"/>
<dbReference type="GO" id="GO:0008982">
    <property type="term" value="F:protein-N(PI)-phosphohistidine-sugar phosphotransferase activity"/>
    <property type="evidence" value="ECO:0007669"/>
    <property type="project" value="InterPro"/>
</dbReference>
<evidence type="ECO:0000256" key="3">
    <source>
        <dbReference type="ARBA" id="ARBA00022490"/>
    </source>
</evidence>
<dbReference type="InterPro" id="IPR036667">
    <property type="entry name" value="PTS_IIB_sorbose-sp_sf"/>
</dbReference>
<evidence type="ECO:0000256" key="1">
    <source>
        <dbReference type="ARBA" id="ARBA00004496"/>
    </source>
</evidence>
<dbReference type="CDD" id="cd00001">
    <property type="entry name" value="PTS_IIB_man"/>
    <property type="match status" value="1"/>
</dbReference>
<evidence type="ECO:0000256" key="4">
    <source>
        <dbReference type="ARBA" id="ARBA00022597"/>
    </source>
</evidence>
<keyword evidence="3" id="KW-0963">Cytoplasm</keyword>
<evidence type="ECO:0000313" key="9">
    <source>
        <dbReference type="EMBL" id="KJY57309.1"/>
    </source>
</evidence>
<dbReference type="InterPro" id="IPR004720">
    <property type="entry name" value="PTS_IIB_sorbose-sp"/>
</dbReference>
<keyword evidence="5" id="KW-0808">Transferase</keyword>
<dbReference type="SUPFAM" id="SSF52728">
    <property type="entry name" value="PTS IIb component"/>
    <property type="match status" value="1"/>
</dbReference>
<reference evidence="9 10" key="1">
    <citation type="submission" date="2015-01" db="EMBL/GenBank/DDBJ databases">
        <title>Comparative genomics of the lactic acid bacteria isolated from the honey bee gut.</title>
        <authorList>
            <person name="Ellegaard K.M."/>
            <person name="Tamarit D."/>
            <person name="Javelind E."/>
            <person name="Olofsson T."/>
            <person name="Andersson S.G."/>
            <person name="Vasquez A."/>
        </authorList>
    </citation>
    <scope>NUCLEOTIDE SEQUENCE [LARGE SCALE GENOMIC DNA]</scope>
    <source>
        <strain evidence="9 10">Hma2</strain>
    </source>
</reference>
<dbReference type="STRING" id="1218506.JF75_15130"/>
<protein>
    <submittedName>
        <fullName evidence="9">PTS Man IIB</fullName>
    </submittedName>
</protein>
<feature type="domain" description="PTS EIIB type-4" evidence="8">
    <location>
        <begin position="4"/>
        <end position="162"/>
    </location>
</feature>
<dbReference type="EMBL" id="JXLH01000019">
    <property type="protein sequence ID" value="KJY57309.1"/>
    <property type="molecule type" value="Genomic_DNA"/>
</dbReference>
<keyword evidence="2" id="KW-0813">Transport</keyword>
<comment type="subcellular location">
    <subcellularLocation>
        <location evidence="1">Cytoplasm</location>
    </subcellularLocation>
</comment>
<evidence type="ECO:0000256" key="2">
    <source>
        <dbReference type="ARBA" id="ARBA00022448"/>
    </source>
</evidence>
<dbReference type="HOGENOM" id="CLU_116175_3_0_9"/>
<proteinExistence type="predicted"/>
<dbReference type="PATRIC" id="fig|1218506.3.peg.1590"/>
<dbReference type="Gene3D" id="3.40.35.10">
    <property type="entry name" value="Phosphotransferase system, sorbose subfamily IIB component"/>
    <property type="match status" value="1"/>
</dbReference>
<accession>A0A0F4LGC1</accession>
<keyword evidence="10" id="KW-1185">Reference proteome</keyword>